<comment type="subcellular location">
    <subcellularLocation>
        <location evidence="1">Cell membrane</location>
        <topology evidence="1">Multi-pass membrane protein</topology>
    </subcellularLocation>
</comment>
<feature type="transmembrane region" description="Helical" evidence="6">
    <location>
        <begin position="129"/>
        <end position="150"/>
    </location>
</feature>
<dbReference type="InterPro" id="IPR050833">
    <property type="entry name" value="Poly_Biosynth_Transport"/>
</dbReference>
<sequence>MPENNSLANKRIAKNTVLLYMRMLLLLAISLYTSRIVLNTLGVTDYGIYNVVGGVITILGFVTGSLGGATSRYITTALGKGDKHALLKLFSSILFIHYFAGAIIFVLSETVGLWFVLTQLNIPNGRMPAAMWVYQLSILAAIVNMISIPYNAVIIAHEKMSAFAYISLLDATLKLLIAFLLQISPTDKLILYSVLILLVQLLDRLLYYFYCQKHFEETRTKAKYNKELFREISAYAGWTITGELSVVGYTQGLNVLLNIFFNPAVNAARGIAVQIQGICSQFSTNFEMALNPQITKNYAQGNFERMHHLIIHGSKFSYYIFFFILLPLTLEAPFVLKIWLGEVPPYSVIFLRLTLVIGILFTLKNFIIVAVHATGTIKRFQIIETSMLLSIVPIAYIGLKYFHFAPESVFIVHIAVEIVTQLVRLMIVLPMIGMSMLVYMKKVVLPLVVVTIIAPVLPTVLYMYLGNAVVNFFVVCLAAVVSSCLTIYYIGCTGQERSFINAQLASVASKFNISFKK</sequence>
<keyword evidence="3 6" id="KW-0812">Transmembrane</keyword>
<feature type="transmembrane region" description="Helical" evidence="6">
    <location>
        <begin position="316"/>
        <end position="336"/>
    </location>
</feature>
<evidence type="ECO:0000256" key="5">
    <source>
        <dbReference type="ARBA" id="ARBA00023136"/>
    </source>
</evidence>
<evidence type="ECO:0000313" key="8">
    <source>
        <dbReference type="Proteomes" id="UP000483362"/>
    </source>
</evidence>
<organism evidence="7 8">
    <name type="scientific">Sodaliphilus pleomorphus</name>
    <dbReference type="NCBI Taxonomy" id="2606626"/>
    <lineage>
        <taxon>Bacteria</taxon>
        <taxon>Pseudomonadati</taxon>
        <taxon>Bacteroidota</taxon>
        <taxon>Bacteroidia</taxon>
        <taxon>Bacteroidales</taxon>
        <taxon>Muribaculaceae</taxon>
        <taxon>Sodaliphilus</taxon>
    </lineage>
</organism>
<evidence type="ECO:0000256" key="4">
    <source>
        <dbReference type="ARBA" id="ARBA00022989"/>
    </source>
</evidence>
<dbReference type="EMBL" id="VULT01000002">
    <property type="protein sequence ID" value="MSS16557.1"/>
    <property type="molecule type" value="Genomic_DNA"/>
</dbReference>
<feature type="transmembrane region" description="Helical" evidence="6">
    <location>
        <begin position="470"/>
        <end position="490"/>
    </location>
</feature>
<feature type="transmembrane region" description="Helical" evidence="6">
    <location>
        <begin position="410"/>
        <end position="432"/>
    </location>
</feature>
<proteinExistence type="predicted"/>
<evidence type="ECO:0000313" key="7">
    <source>
        <dbReference type="EMBL" id="MSS16557.1"/>
    </source>
</evidence>
<feature type="transmembrane region" description="Helical" evidence="6">
    <location>
        <begin position="348"/>
        <end position="373"/>
    </location>
</feature>
<dbReference type="RefSeq" id="WP_154326874.1">
    <property type="nucleotide sequence ID" value="NZ_CP045696.1"/>
</dbReference>
<reference evidence="7 8" key="1">
    <citation type="submission" date="2019-08" db="EMBL/GenBank/DDBJ databases">
        <title>In-depth cultivation of the pig gut microbiome towards novel bacterial diversity and tailored functional studies.</title>
        <authorList>
            <person name="Wylensek D."/>
            <person name="Hitch T.C.A."/>
            <person name="Clavel T."/>
        </authorList>
    </citation>
    <scope>NUCLEOTIDE SEQUENCE [LARGE SCALE GENOMIC DNA]</scope>
    <source>
        <strain evidence="7 8">Oil-RF-744-WCA-WT-10</strain>
    </source>
</reference>
<comment type="caution">
    <text evidence="7">The sequence shown here is derived from an EMBL/GenBank/DDBJ whole genome shotgun (WGS) entry which is preliminary data.</text>
</comment>
<feature type="transmembrane region" description="Helical" evidence="6">
    <location>
        <begin position="89"/>
        <end position="117"/>
    </location>
</feature>
<evidence type="ECO:0000256" key="2">
    <source>
        <dbReference type="ARBA" id="ARBA00022475"/>
    </source>
</evidence>
<feature type="transmembrane region" description="Helical" evidence="6">
    <location>
        <begin position="46"/>
        <end position="68"/>
    </location>
</feature>
<feature type="transmembrane region" description="Helical" evidence="6">
    <location>
        <begin position="189"/>
        <end position="210"/>
    </location>
</feature>
<gene>
    <name evidence="7" type="ORF">FYJ29_02035</name>
</gene>
<dbReference type="PANTHER" id="PTHR30250:SF26">
    <property type="entry name" value="PSMA PROTEIN"/>
    <property type="match status" value="1"/>
</dbReference>
<feature type="transmembrane region" description="Helical" evidence="6">
    <location>
        <begin position="385"/>
        <end position="404"/>
    </location>
</feature>
<feature type="transmembrane region" description="Helical" evidence="6">
    <location>
        <begin position="162"/>
        <end position="183"/>
    </location>
</feature>
<name>A0A6L5XA89_9BACT</name>
<keyword evidence="8" id="KW-1185">Reference proteome</keyword>
<evidence type="ECO:0000256" key="6">
    <source>
        <dbReference type="SAM" id="Phobius"/>
    </source>
</evidence>
<evidence type="ECO:0000256" key="3">
    <source>
        <dbReference type="ARBA" id="ARBA00022692"/>
    </source>
</evidence>
<dbReference type="Proteomes" id="UP000483362">
    <property type="component" value="Unassembled WGS sequence"/>
</dbReference>
<dbReference type="GO" id="GO:0005886">
    <property type="term" value="C:plasma membrane"/>
    <property type="evidence" value="ECO:0007669"/>
    <property type="project" value="UniProtKB-SubCell"/>
</dbReference>
<dbReference type="AlphaFoldDB" id="A0A6L5XA89"/>
<feature type="transmembrane region" description="Helical" evidence="6">
    <location>
        <begin position="12"/>
        <end position="34"/>
    </location>
</feature>
<accession>A0A6L5XA89</accession>
<protein>
    <submittedName>
        <fullName evidence="7">Lipopolysaccharide biosynthesis protein</fullName>
    </submittedName>
</protein>
<evidence type="ECO:0000256" key="1">
    <source>
        <dbReference type="ARBA" id="ARBA00004651"/>
    </source>
</evidence>
<keyword evidence="5 6" id="KW-0472">Membrane</keyword>
<dbReference type="PANTHER" id="PTHR30250">
    <property type="entry name" value="PST FAMILY PREDICTED COLANIC ACID TRANSPORTER"/>
    <property type="match status" value="1"/>
</dbReference>
<feature type="transmembrane region" description="Helical" evidence="6">
    <location>
        <begin position="444"/>
        <end position="464"/>
    </location>
</feature>
<keyword evidence="4 6" id="KW-1133">Transmembrane helix</keyword>
<keyword evidence="2" id="KW-1003">Cell membrane</keyword>